<reference evidence="3 4" key="1">
    <citation type="journal article" date="2020" name="G3 (Bethesda)">
        <title>Improved Reference Genome for Cyclotella cryptica CCMP332, a Model for Cell Wall Morphogenesis, Salinity Adaptation, and Lipid Production in Diatoms (Bacillariophyta).</title>
        <authorList>
            <person name="Roberts W.R."/>
            <person name="Downey K.M."/>
            <person name="Ruck E.C."/>
            <person name="Traller J.C."/>
            <person name="Alverson A.J."/>
        </authorList>
    </citation>
    <scope>NUCLEOTIDE SEQUENCE [LARGE SCALE GENOMIC DNA]</scope>
    <source>
        <strain evidence="3 4">CCMP332</strain>
    </source>
</reference>
<evidence type="ECO:0000259" key="2">
    <source>
        <dbReference type="Pfam" id="PF03457"/>
    </source>
</evidence>
<evidence type="ECO:0000313" key="3">
    <source>
        <dbReference type="EMBL" id="KAL3800429.1"/>
    </source>
</evidence>
<sequence length="528" mass="60534">MVRTVKSSSFTFQTDISSELVESHTAGILHAFRSSLPSGREEHIFCWIVNSNHIDKAVEHVASKDFDRDSLVFIPYSSKGNWVNKYPHADPALDCSETGEVTVQLNWRPYPNALESMGNETKGHDTDSRAENHVTTQGTSNISYPQLKQAKHSKKRKFGFEETETAHLTNAERDVLHIEIYKYFRWLKDALYQMETVYAGKRVLGNACATSDAIGQALDVLESTFKVISPNINEEAVGEANSSAATASTPFLENTLGEHLSRMVEKAPLRGGSHKREQGDFEHYFQRLLQFKEKNGHSNVPVRYKDDLKLGKWISNIRHKKKSLEAQKLEESPTKAKRDRGIIGAVTLTKERIERFEAVGFSWDLTGPTPRVSWEGRFQQMMEYHQTHGRWPPHSHGTLGEWVHKQRCKWARKDKGFMEKHYPKLQEVGFLWKVKDRQTVSWEDRFQQLVEFGKLNGHFRVPNPDLDGDDVSDSATYDTGAEAIRFYKWVNSLHVEYEAFRSGSGSKILNDERVLQLVKLGFQFENRV</sequence>
<name>A0ABD3QKG5_9STRA</name>
<dbReference type="Pfam" id="PF03457">
    <property type="entry name" value="HA"/>
    <property type="match status" value="3"/>
</dbReference>
<evidence type="ECO:0000313" key="4">
    <source>
        <dbReference type="Proteomes" id="UP001516023"/>
    </source>
</evidence>
<dbReference type="EMBL" id="JABMIG020000032">
    <property type="protein sequence ID" value="KAL3800429.1"/>
    <property type="molecule type" value="Genomic_DNA"/>
</dbReference>
<dbReference type="PANTHER" id="PTHR33418:SF1">
    <property type="entry name" value="HELICASE-ASSOCIATED DOMAIN-CONTAINING PROTEIN"/>
    <property type="match status" value="1"/>
</dbReference>
<proteinExistence type="predicted"/>
<protein>
    <recommendedName>
        <fullName evidence="2">Helicase-associated domain-containing protein</fullName>
    </recommendedName>
</protein>
<feature type="domain" description="Helicase-associated" evidence="2">
    <location>
        <begin position="280"/>
        <end position="361"/>
    </location>
</feature>
<accession>A0ABD3QKG5</accession>
<feature type="compositionally biased region" description="Basic and acidic residues" evidence="1">
    <location>
        <begin position="121"/>
        <end position="132"/>
    </location>
</feature>
<feature type="domain" description="Helicase-associated" evidence="2">
    <location>
        <begin position="439"/>
        <end position="522"/>
    </location>
</feature>
<organism evidence="3 4">
    <name type="scientific">Cyclotella cryptica</name>
    <dbReference type="NCBI Taxonomy" id="29204"/>
    <lineage>
        <taxon>Eukaryota</taxon>
        <taxon>Sar</taxon>
        <taxon>Stramenopiles</taxon>
        <taxon>Ochrophyta</taxon>
        <taxon>Bacillariophyta</taxon>
        <taxon>Coscinodiscophyceae</taxon>
        <taxon>Thalassiosirophycidae</taxon>
        <taxon>Stephanodiscales</taxon>
        <taxon>Stephanodiscaceae</taxon>
        <taxon>Cyclotella</taxon>
    </lineage>
</organism>
<dbReference type="Proteomes" id="UP001516023">
    <property type="component" value="Unassembled WGS sequence"/>
</dbReference>
<keyword evidence="4" id="KW-1185">Reference proteome</keyword>
<evidence type="ECO:0000256" key="1">
    <source>
        <dbReference type="SAM" id="MobiDB-lite"/>
    </source>
</evidence>
<dbReference type="PANTHER" id="PTHR33418">
    <property type="entry name" value="HELICASE-ASSOCIATED"/>
    <property type="match status" value="1"/>
</dbReference>
<feature type="domain" description="Helicase-associated" evidence="2">
    <location>
        <begin position="372"/>
        <end position="430"/>
    </location>
</feature>
<dbReference type="InterPro" id="IPR005114">
    <property type="entry name" value="Helicase_assoc"/>
</dbReference>
<feature type="region of interest" description="Disordered" evidence="1">
    <location>
        <begin position="119"/>
        <end position="140"/>
    </location>
</feature>
<comment type="caution">
    <text evidence="3">The sequence shown here is derived from an EMBL/GenBank/DDBJ whole genome shotgun (WGS) entry which is preliminary data.</text>
</comment>
<dbReference type="Gene3D" id="6.10.140.530">
    <property type="match status" value="2"/>
</dbReference>
<gene>
    <name evidence="3" type="ORF">HJC23_011666</name>
</gene>
<dbReference type="AlphaFoldDB" id="A0ABD3QKG5"/>